<proteinExistence type="predicted"/>
<keyword evidence="1" id="KW-0479">Metal-binding</keyword>
<gene>
    <name evidence="4" type="ORF">D9613_001256</name>
</gene>
<dbReference type="PROSITE" id="PS50157">
    <property type="entry name" value="ZINC_FINGER_C2H2_2"/>
    <property type="match status" value="1"/>
</dbReference>
<name>A0A8H4R098_9AGAR</name>
<evidence type="ECO:0000256" key="2">
    <source>
        <dbReference type="SAM" id="MobiDB-lite"/>
    </source>
</evidence>
<feature type="compositionally biased region" description="Acidic residues" evidence="2">
    <location>
        <begin position="308"/>
        <end position="331"/>
    </location>
</feature>
<feature type="region of interest" description="Disordered" evidence="2">
    <location>
        <begin position="537"/>
        <end position="559"/>
    </location>
</feature>
<dbReference type="InterPro" id="IPR036236">
    <property type="entry name" value="Znf_C2H2_sf"/>
</dbReference>
<dbReference type="EMBL" id="JAACJL010000015">
    <property type="protein sequence ID" value="KAF4620960.1"/>
    <property type="molecule type" value="Genomic_DNA"/>
</dbReference>
<feature type="region of interest" description="Disordered" evidence="2">
    <location>
        <begin position="432"/>
        <end position="460"/>
    </location>
</feature>
<feature type="domain" description="C2H2-type" evidence="3">
    <location>
        <begin position="20"/>
        <end position="50"/>
    </location>
</feature>
<dbReference type="Gene3D" id="3.30.160.60">
    <property type="entry name" value="Classic Zinc Finger"/>
    <property type="match status" value="1"/>
</dbReference>
<evidence type="ECO:0000313" key="5">
    <source>
        <dbReference type="Proteomes" id="UP000521872"/>
    </source>
</evidence>
<dbReference type="GO" id="GO:0008270">
    <property type="term" value="F:zinc ion binding"/>
    <property type="evidence" value="ECO:0007669"/>
    <property type="project" value="UniProtKB-KW"/>
</dbReference>
<protein>
    <recommendedName>
        <fullName evidence="3">C2H2-type domain-containing protein</fullName>
    </recommendedName>
</protein>
<keyword evidence="1" id="KW-0862">Zinc</keyword>
<evidence type="ECO:0000259" key="3">
    <source>
        <dbReference type="PROSITE" id="PS50157"/>
    </source>
</evidence>
<dbReference type="AlphaFoldDB" id="A0A8H4R098"/>
<feature type="region of interest" description="Disordered" evidence="2">
    <location>
        <begin position="257"/>
        <end position="360"/>
    </location>
</feature>
<evidence type="ECO:0000256" key="1">
    <source>
        <dbReference type="PROSITE-ProRule" id="PRU00042"/>
    </source>
</evidence>
<comment type="caution">
    <text evidence="4">The sequence shown here is derived from an EMBL/GenBank/DDBJ whole genome shotgun (WGS) entry which is preliminary data.</text>
</comment>
<keyword evidence="1" id="KW-0863">Zinc-finger</keyword>
<organism evidence="4 5">
    <name type="scientific">Agrocybe pediades</name>
    <dbReference type="NCBI Taxonomy" id="84607"/>
    <lineage>
        <taxon>Eukaryota</taxon>
        <taxon>Fungi</taxon>
        <taxon>Dikarya</taxon>
        <taxon>Basidiomycota</taxon>
        <taxon>Agaricomycotina</taxon>
        <taxon>Agaricomycetes</taxon>
        <taxon>Agaricomycetidae</taxon>
        <taxon>Agaricales</taxon>
        <taxon>Agaricineae</taxon>
        <taxon>Strophariaceae</taxon>
        <taxon>Agrocybe</taxon>
    </lineage>
</organism>
<feature type="region of interest" description="Disordered" evidence="2">
    <location>
        <begin position="743"/>
        <end position="774"/>
    </location>
</feature>
<sequence length="774" mass="83990">MANNLTDTGPILGGSSSYQYQCCGYAKCQETFLTMEDLVEHVKSHSGEAFFVSCYCGARFNQVGLVNHHLYLMHPTTPNRNTKLMKKLMIVEQAIDMSGVQAYGETLEDHEAPAPAFPTAERQGDSPVPCQKGALKSFLPDSPSVVVRWVAPVKAFGHISGIQDDVDRVLRCYGISSTSSALYAGFDASLIDNGAGYLQQIHLFTTTDTRIPVFKDDGAEWHFDEFVRNYFESGLGRVDAALISEERGRWANENALSMEPEDAGAPGRHQGKRSRAGNKNRKGNGKGKGKTGGDREGNGQGRRHGGGDEDEHDAGSGDEEDNDSEGSDPDDDPKKPVTNSSSGPHEISFNVQTTIRCNNDGPLGMEDEQAINSSGSMSIQLMDETADSRKYEIDFTRIAYSSARLGLRNPFFEQSHLQISIDSRRDDGVLKYTRPQQTTGSSEHKKTSSSKTTTNVNASVNLSASPSGTIGISKAWEKGEGQEYMQAVSRINVGERLGFLWWGYEVNDEATRTAGLKMLEGNLKLPSLTLKYRLPPQVPATAEGGNEEDPSDKRKSSRDAPIDVEFASFWTLAPKIASSSASSTSSSSSSSKFMEIIRSANRKRPSYSNMIQCIILTIPPVLKGDSAYIARINVDNIAPDVGVQAGNGGSDTQVAQPGPVVSETTERVVQHDGDVKFATGTISAPDERMMNDYTENKMRHRTMLTLEAPKATKVEAPVANSSPDAESSAIAGRKKGIRAMLGNLGKKLFPSEKKDTILPPEKDVSPESGEDLKA</sequence>
<dbReference type="SUPFAM" id="SSF57667">
    <property type="entry name" value="beta-beta-alpha zinc fingers"/>
    <property type="match status" value="1"/>
</dbReference>
<feature type="compositionally biased region" description="Polar residues" evidence="2">
    <location>
        <begin position="337"/>
        <end position="357"/>
    </location>
</feature>
<evidence type="ECO:0000313" key="4">
    <source>
        <dbReference type="EMBL" id="KAF4620960.1"/>
    </source>
</evidence>
<dbReference type="Proteomes" id="UP000521872">
    <property type="component" value="Unassembled WGS sequence"/>
</dbReference>
<dbReference type="PROSITE" id="PS00028">
    <property type="entry name" value="ZINC_FINGER_C2H2_1"/>
    <property type="match status" value="1"/>
</dbReference>
<dbReference type="InterPro" id="IPR013087">
    <property type="entry name" value="Znf_C2H2_type"/>
</dbReference>
<feature type="compositionally biased region" description="Basic residues" evidence="2">
    <location>
        <begin position="269"/>
        <end position="289"/>
    </location>
</feature>
<accession>A0A8H4R098</accession>
<reference evidence="4 5" key="1">
    <citation type="submission" date="2019-12" db="EMBL/GenBank/DDBJ databases">
        <authorList>
            <person name="Floudas D."/>
            <person name="Bentzer J."/>
            <person name="Ahren D."/>
            <person name="Johansson T."/>
            <person name="Persson P."/>
            <person name="Tunlid A."/>
        </authorList>
    </citation>
    <scope>NUCLEOTIDE SEQUENCE [LARGE SCALE GENOMIC DNA]</scope>
    <source>
        <strain evidence="4 5">CBS 102.39</strain>
    </source>
</reference>
<keyword evidence="5" id="KW-1185">Reference proteome</keyword>
<feature type="compositionally biased region" description="Basic and acidic residues" evidence="2">
    <location>
        <begin position="749"/>
        <end position="774"/>
    </location>
</feature>